<evidence type="ECO:0000259" key="3">
    <source>
        <dbReference type="PROSITE" id="PS50158"/>
    </source>
</evidence>
<dbReference type="Gene3D" id="4.10.60.10">
    <property type="entry name" value="Zinc finger, CCHC-type"/>
    <property type="match status" value="1"/>
</dbReference>
<keyword evidence="5" id="KW-1185">Reference proteome</keyword>
<keyword evidence="1" id="KW-0479">Metal-binding</keyword>
<dbReference type="InterPro" id="IPR043128">
    <property type="entry name" value="Rev_trsase/Diguanyl_cyclase"/>
</dbReference>
<organism evidence="4 5">
    <name type="scientific">Frankliniella fusca</name>
    <dbReference type="NCBI Taxonomy" id="407009"/>
    <lineage>
        <taxon>Eukaryota</taxon>
        <taxon>Metazoa</taxon>
        <taxon>Ecdysozoa</taxon>
        <taxon>Arthropoda</taxon>
        <taxon>Hexapoda</taxon>
        <taxon>Insecta</taxon>
        <taxon>Pterygota</taxon>
        <taxon>Neoptera</taxon>
        <taxon>Paraneoptera</taxon>
        <taxon>Thysanoptera</taxon>
        <taxon>Terebrantia</taxon>
        <taxon>Thripoidea</taxon>
        <taxon>Thripidae</taxon>
        <taxon>Frankliniella</taxon>
    </lineage>
</organism>
<dbReference type="GO" id="GO:0071897">
    <property type="term" value="P:DNA biosynthetic process"/>
    <property type="evidence" value="ECO:0007669"/>
    <property type="project" value="UniProtKB-ARBA"/>
</dbReference>
<evidence type="ECO:0000313" key="4">
    <source>
        <dbReference type="EMBL" id="KAK3931554.1"/>
    </source>
</evidence>
<dbReference type="Proteomes" id="UP001219518">
    <property type="component" value="Unassembled WGS sequence"/>
</dbReference>
<accession>A0AAE1I2V6</accession>
<keyword evidence="1" id="KW-0863">Zinc-finger</keyword>
<protein>
    <recommendedName>
        <fullName evidence="3">CCHC-type domain-containing protein</fullName>
    </recommendedName>
</protein>
<dbReference type="PANTHER" id="PTHR37984">
    <property type="entry name" value="PROTEIN CBG26694"/>
    <property type="match status" value="1"/>
</dbReference>
<evidence type="ECO:0000313" key="5">
    <source>
        <dbReference type="Proteomes" id="UP001219518"/>
    </source>
</evidence>
<dbReference type="Gene3D" id="3.10.10.10">
    <property type="entry name" value="HIV Type 1 Reverse Transcriptase, subunit A, domain 1"/>
    <property type="match status" value="1"/>
</dbReference>
<feature type="domain" description="CCHC-type" evidence="3">
    <location>
        <begin position="179"/>
        <end position="194"/>
    </location>
</feature>
<feature type="region of interest" description="Disordered" evidence="2">
    <location>
        <begin position="627"/>
        <end position="652"/>
    </location>
</feature>
<dbReference type="SUPFAM" id="SSF57756">
    <property type="entry name" value="Retrovirus zinc finger-like domains"/>
    <property type="match status" value="1"/>
</dbReference>
<dbReference type="InterPro" id="IPR001878">
    <property type="entry name" value="Znf_CCHC"/>
</dbReference>
<sequence length="652" mass="71884">MAAKGVTTDEQKRGILCQCLCDETKRKVREWIHPLTLTLCPYNRFLEVLQENITPSVNRDVQFNMLVTRFQQEGESGEAYVAELQRLADNLDFGWHSKLLVKYQLKRGIRDRVVQERLYADPAISLEGALETIVAVESSRACINSLQKPVDKQGPAQQPAGKPAVTQNPSSSSSSPIFCFRCGEPAHITKKCPKKYKECLCSFCSKVGHVAKACKKKQGKKKVDTNHLDIQRPSKSLHQFEDHHSRVSNVPSCDMQHTSPEIFSYGSLDPPFMDIRGGQSDLFCLGSDLDVDPLLITLSINGQEVQFQIDDGAGKTVMTESNFLKTFGSVPWKSGCVALNTWGAKRTIWQTHQAVVEVTFRVLYGKEFLENMYQVGRFAIHSVQCSAAASVSPESLRSWVHQFPSVSGTGTGLYKGPPAHFGVPPGTQPKYHYARSVPFALSARVEEAIDAKVAAGIWVPVEPTKVSCATALVPVSKKNGEVRLCAHYKSTINPVLQPDTYTSPTVNEILAMASGCEVFAELDAKEAYLQIPLSYETSMLMVVNTKRGETILTSKPMLHHYSLQLPVALVCDASMYRPGKSMGAADMLSRNPQEILFLEDFEPDCIFLLEGTDSDFPLTSKDIALATKEDPTLQQGGDSREAPCSGPAVNPQ</sequence>
<dbReference type="AlphaFoldDB" id="A0AAE1I2V6"/>
<evidence type="ECO:0000256" key="2">
    <source>
        <dbReference type="SAM" id="MobiDB-lite"/>
    </source>
</evidence>
<proteinExistence type="predicted"/>
<dbReference type="PROSITE" id="PS50158">
    <property type="entry name" value="ZF_CCHC"/>
    <property type="match status" value="1"/>
</dbReference>
<dbReference type="GO" id="GO:0008270">
    <property type="term" value="F:zinc ion binding"/>
    <property type="evidence" value="ECO:0007669"/>
    <property type="project" value="UniProtKB-KW"/>
</dbReference>
<dbReference type="GO" id="GO:0003676">
    <property type="term" value="F:nucleic acid binding"/>
    <property type="evidence" value="ECO:0007669"/>
    <property type="project" value="InterPro"/>
</dbReference>
<dbReference type="SMART" id="SM00343">
    <property type="entry name" value="ZnF_C2HC"/>
    <property type="match status" value="2"/>
</dbReference>
<reference evidence="4" key="2">
    <citation type="journal article" date="2023" name="BMC Genomics">
        <title>Pest status, molecular evolution, and epigenetic factors derived from the genome assembly of Frankliniella fusca, a thysanopteran phytovirus vector.</title>
        <authorList>
            <person name="Catto M.A."/>
            <person name="Labadie P.E."/>
            <person name="Jacobson A.L."/>
            <person name="Kennedy G.G."/>
            <person name="Srinivasan R."/>
            <person name="Hunt B.G."/>
        </authorList>
    </citation>
    <scope>NUCLEOTIDE SEQUENCE</scope>
    <source>
        <strain evidence="4">PL_HMW_Pooled</strain>
    </source>
</reference>
<dbReference type="EMBL" id="JAHWGI010001426">
    <property type="protein sequence ID" value="KAK3931554.1"/>
    <property type="molecule type" value="Genomic_DNA"/>
</dbReference>
<gene>
    <name evidence="4" type="ORF">KUF71_006572</name>
</gene>
<reference evidence="4" key="1">
    <citation type="submission" date="2021-07" db="EMBL/GenBank/DDBJ databases">
        <authorList>
            <person name="Catto M.A."/>
            <person name="Jacobson A."/>
            <person name="Kennedy G."/>
            <person name="Labadie P."/>
            <person name="Hunt B.G."/>
            <person name="Srinivasan R."/>
        </authorList>
    </citation>
    <scope>NUCLEOTIDE SEQUENCE</scope>
    <source>
        <strain evidence="4">PL_HMW_Pooled</strain>
        <tissue evidence="4">Head</tissue>
    </source>
</reference>
<dbReference type="SUPFAM" id="SSF50630">
    <property type="entry name" value="Acid proteases"/>
    <property type="match status" value="1"/>
</dbReference>
<feature type="region of interest" description="Disordered" evidence="2">
    <location>
        <begin position="149"/>
        <end position="175"/>
    </location>
</feature>
<dbReference type="InterPro" id="IPR036875">
    <property type="entry name" value="Znf_CCHC_sf"/>
</dbReference>
<keyword evidence="1" id="KW-0862">Zinc</keyword>
<evidence type="ECO:0000256" key="1">
    <source>
        <dbReference type="PROSITE-ProRule" id="PRU00047"/>
    </source>
</evidence>
<dbReference type="InterPro" id="IPR021109">
    <property type="entry name" value="Peptidase_aspartic_dom_sf"/>
</dbReference>
<dbReference type="InterPro" id="IPR050951">
    <property type="entry name" value="Retrovirus_Pol_polyprotein"/>
</dbReference>
<name>A0AAE1I2V6_9NEOP</name>
<dbReference type="Gene3D" id="3.30.70.270">
    <property type="match status" value="1"/>
</dbReference>
<dbReference type="InterPro" id="IPR043502">
    <property type="entry name" value="DNA/RNA_pol_sf"/>
</dbReference>
<dbReference type="SUPFAM" id="SSF56672">
    <property type="entry name" value="DNA/RNA polymerases"/>
    <property type="match status" value="1"/>
</dbReference>
<comment type="caution">
    <text evidence="4">The sequence shown here is derived from an EMBL/GenBank/DDBJ whole genome shotgun (WGS) entry which is preliminary data.</text>
</comment>
<dbReference type="PANTHER" id="PTHR37984:SF9">
    <property type="entry name" value="INTEGRASE CATALYTIC DOMAIN-CONTAINING PROTEIN"/>
    <property type="match status" value="1"/>
</dbReference>